<keyword evidence="5" id="KW-1185">Reference proteome</keyword>
<gene>
    <name evidence="4" type="ORF">EBN03_07425</name>
</gene>
<dbReference type="RefSeq" id="WP_122187157.1">
    <property type="nucleotide sequence ID" value="NZ_RFFH01000002.1"/>
</dbReference>
<proteinExistence type="predicted"/>
<keyword evidence="1" id="KW-1133">Transmembrane helix</keyword>
<feature type="transmembrane region" description="Helical" evidence="1">
    <location>
        <begin position="162"/>
        <end position="185"/>
    </location>
</feature>
<dbReference type="OrthoDB" id="4375981at2"/>
<feature type="signal peptide" evidence="2">
    <location>
        <begin position="1"/>
        <end position="26"/>
    </location>
</feature>
<accession>A0A3M2L9Z1</accession>
<evidence type="ECO:0000259" key="3">
    <source>
        <dbReference type="Pfam" id="PF26059"/>
    </source>
</evidence>
<keyword evidence="1" id="KW-0472">Membrane</keyword>
<comment type="caution">
    <text evidence="4">The sequence shown here is derived from an EMBL/GenBank/DDBJ whole genome shotgun (WGS) entry which is preliminary data.</text>
</comment>
<feature type="transmembrane region" description="Helical" evidence="1">
    <location>
        <begin position="224"/>
        <end position="244"/>
    </location>
</feature>
<keyword evidence="1" id="KW-0812">Transmembrane</keyword>
<feature type="domain" description="DUF8020" evidence="3">
    <location>
        <begin position="37"/>
        <end position="104"/>
    </location>
</feature>
<evidence type="ECO:0000313" key="5">
    <source>
        <dbReference type="Proteomes" id="UP000279275"/>
    </source>
</evidence>
<feature type="chain" id="PRO_5018287355" description="DUF8020 domain-containing protein" evidence="2">
    <location>
        <begin position="27"/>
        <end position="260"/>
    </location>
</feature>
<dbReference type="InterPro" id="IPR058333">
    <property type="entry name" value="DUF8020"/>
</dbReference>
<name>A0A3M2L9Z1_9NOCA</name>
<dbReference type="EMBL" id="RFFH01000002">
    <property type="protein sequence ID" value="RMI34234.1"/>
    <property type="molecule type" value="Genomic_DNA"/>
</dbReference>
<organism evidence="4 5">
    <name type="scientific">Nocardia stercoris</name>
    <dbReference type="NCBI Taxonomy" id="2483361"/>
    <lineage>
        <taxon>Bacteria</taxon>
        <taxon>Bacillati</taxon>
        <taxon>Actinomycetota</taxon>
        <taxon>Actinomycetes</taxon>
        <taxon>Mycobacteriales</taxon>
        <taxon>Nocardiaceae</taxon>
        <taxon>Nocardia</taxon>
    </lineage>
</organism>
<keyword evidence="2" id="KW-0732">Signal</keyword>
<dbReference type="Proteomes" id="UP000279275">
    <property type="component" value="Unassembled WGS sequence"/>
</dbReference>
<evidence type="ECO:0000313" key="4">
    <source>
        <dbReference type="EMBL" id="RMI34234.1"/>
    </source>
</evidence>
<evidence type="ECO:0000256" key="1">
    <source>
        <dbReference type="SAM" id="Phobius"/>
    </source>
</evidence>
<dbReference type="Pfam" id="PF26059">
    <property type="entry name" value="DUF8020"/>
    <property type="match status" value="1"/>
</dbReference>
<feature type="transmembrane region" description="Helical" evidence="1">
    <location>
        <begin position="197"/>
        <end position="218"/>
    </location>
</feature>
<protein>
    <recommendedName>
        <fullName evidence="3">DUF8020 domain-containing protein</fullName>
    </recommendedName>
</protein>
<sequence>MRINKFAATSALVIGAIAATAGTVHADPVANAGDKVVNYTATATDTSAIIKTDAGSLVNEDGKLEIKAPNGNVLAGIPLSFRVDDFTFPVAADINGNTATLSPKFDLADATYAPVSNDVKAGLPANSTVKNVDLPFQDQAPWKTPYDREQAAFNRLKDTISMGATIGAAVGAIGGAALGCVLGGVAVGGGATLATGIIGGIFSFLPGALVGCIAGAAATGFLGTIGGALLVTIPVAIGAAIQYFTTTNEPFNPPAPAPAK</sequence>
<dbReference type="AlphaFoldDB" id="A0A3M2L9Z1"/>
<reference evidence="4 5" key="1">
    <citation type="submission" date="2018-10" db="EMBL/GenBank/DDBJ databases">
        <title>Isolation from cow dung.</title>
        <authorList>
            <person name="Ling L."/>
        </authorList>
    </citation>
    <scope>NUCLEOTIDE SEQUENCE [LARGE SCALE GENOMIC DNA]</scope>
    <source>
        <strain evidence="4 5">NEAU-LL90</strain>
    </source>
</reference>
<evidence type="ECO:0000256" key="2">
    <source>
        <dbReference type="SAM" id="SignalP"/>
    </source>
</evidence>